<dbReference type="EMBL" id="BAABRR010000018">
    <property type="protein sequence ID" value="GAA5520013.1"/>
    <property type="molecule type" value="Genomic_DNA"/>
</dbReference>
<keyword evidence="3" id="KW-1185">Reference proteome</keyword>
<dbReference type="Proteomes" id="UP001426770">
    <property type="component" value="Unassembled WGS sequence"/>
</dbReference>
<evidence type="ECO:0000256" key="1">
    <source>
        <dbReference type="SAM" id="Phobius"/>
    </source>
</evidence>
<sequence length="138" mass="14355">MNYNTLRRQRARSDRAHYGERMTASLPLALGIALSPFAILPAVLVLLGPRGRAAGFTFAGAWWLGTTAPTFAAELATTALVASSTVLAPVVAATVGGRRATPVLESLRRWLDAHTATLLAAVTAVIGALVLYSGISGI</sequence>
<proteinExistence type="predicted"/>
<name>A0ABP9WJK1_9MICO</name>
<keyword evidence="1" id="KW-1133">Transmembrane helix</keyword>
<keyword evidence="1" id="KW-0812">Transmembrane</keyword>
<gene>
    <name evidence="2" type="ORF">Lsed01_02474</name>
</gene>
<dbReference type="InterPro" id="IPR021315">
    <property type="entry name" value="Gap/Sap"/>
</dbReference>
<organism evidence="2 3">
    <name type="scientific">Demequina sediminis</name>
    <dbReference type="NCBI Taxonomy" id="1930058"/>
    <lineage>
        <taxon>Bacteria</taxon>
        <taxon>Bacillati</taxon>
        <taxon>Actinomycetota</taxon>
        <taxon>Actinomycetes</taxon>
        <taxon>Micrococcales</taxon>
        <taxon>Demequinaceae</taxon>
        <taxon>Demequina</taxon>
    </lineage>
</organism>
<keyword evidence="1" id="KW-0472">Membrane</keyword>
<evidence type="ECO:0000313" key="2">
    <source>
        <dbReference type="EMBL" id="GAA5520013.1"/>
    </source>
</evidence>
<reference evidence="2 3" key="1">
    <citation type="submission" date="2024-02" db="EMBL/GenBank/DDBJ databases">
        <title>Lysinimicrobium sediminis NBRC 112286.</title>
        <authorList>
            <person name="Ichikawa N."/>
            <person name="Katano-Makiyama Y."/>
            <person name="Hidaka K."/>
        </authorList>
    </citation>
    <scope>NUCLEOTIDE SEQUENCE [LARGE SCALE GENOMIC DNA]</scope>
    <source>
        <strain evidence="2 3">NBRC 112286</strain>
    </source>
</reference>
<dbReference type="Pfam" id="PF11139">
    <property type="entry name" value="SfLAP"/>
    <property type="match status" value="1"/>
</dbReference>
<evidence type="ECO:0008006" key="4">
    <source>
        <dbReference type="Google" id="ProtNLM"/>
    </source>
</evidence>
<feature type="transmembrane region" description="Helical" evidence="1">
    <location>
        <begin position="68"/>
        <end position="95"/>
    </location>
</feature>
<feature type="transmembrane region" description="Helical" evidence="1">
    <location>
        <begin position="21"/>
        <end position="48"/>
    </location>
</feature>
<evidence type="ECO:0000313" key="3">
    <source>
        <dbReference type="Proteomes" id="UP001426770"/>
    </source>
</evidence>
<protein>
    <recommendedName>
        <fullName evidence="4">M56 family peptidase</fullName>
    </recommendedName>
</protein>
<feature type="transmembrane region" description="Helical" evidence="1">
    <location>
        <begin position="116"/>
        <end position="135"/>
    </location>
</feature>
<accession>A0ABP9WJK1</accession>
<comment type="caution">
    <text evidence="2">The sequence shown here is derived from an EMBL/GenBank/DDBJ whole genome shotgun (WGS) entry which is preliminary data.</text>
</comment>